<protein>
    <submittedName>
        <fullName evidence="4">Uncharacterized protein LOC107221204</fullName>
    </submittedName>
</protein>
<feature type="domain" description="Integrase catalytic" evidence="2">
    <location>
        <begin position="527"/>
        <end position="721"/>
    </location>
</feature>
<dbReference type="PANTHER" id="PTHR47331">
    <property type="entry name" value="PHD-TYPE DOMAIN-CONTAINING PROTEIN"/>
    <property type="match status" value="1"/>
</dbReference>
<proteinExistence type="predicted"/>
<dbReference type="Pfam" id="PF18701">
    <property type="entry name" value="DUF5641"/>
    <property type="match status" value="1"/>
</dbReference>
<dbReference type="Pfam" id="PF17921">
    <property type="entry name" value="Integrase_H2C2"/>
    <property type="match status" value="1"/>
</dbReference>
<feature type="region of interest" description="Disordered" evidence="1">
    <location>
        <begin position="277"/>
        <end position="296"/>
    </location>
</feature>
<keyword evidence="3" id="KW-1185">Reference proteome</keyword>
<evidence type="ECO:0000256" key="1">
    <source>
        <dbReference type="SAM" id="MobiDB-lite"/>
    </source>
</evidence>
<name>A0ABM3GQP6_NEOLC</name>
<dbReference type="InterPro" id="IPR012337">
    <property type="entry name" value="RNaseH-like_sf"/>
</dbReference>
<dbReference type="PROSITE" id="PS50994">
    <property type="entry name" value="INTEGRASE"/>
    <property type="match status" value="1"/>
</dbReference>
<evidence type="ECO:0000313" key="3">
    <source>
        <dbReference type="Proteomes" id="UP000829291"/>
    </source>
</evidence>
<sequence>MDEAEQFPLAADILRRDLYVDDLLTGAPTLEEATRLRDESIALLHRGKFNLRQCASNSTELLCGLTDQSINLQLQSSDDKTLKTLGIYWNSQQDAIIYTVKKIAIPNKITKRIILSEVAKIFDPLGLLQPVIVTAKLIMQQLWKLELAWDETLPANIHTAWVDFSSHLSELHNPAFRRKILSSKSEKIQLHGFCDASEKAYGACIYLRSTNSSGEVYSQLVCAKSRVAPMKKVQTIPRLELCAAKLLTTLYRTVMEALNLRIDRRIAEIRQATNPDDWRHVQSHENPADQLSRGQSPEEFVRNDLWRTGPSWLKEEESTWPTFKIQIPTLDEEMRKDSCFTVAVNNHEILERYSSIDKLRRILSYCLRMKKDNQFKGIPTVQEIRQTDQRIIKLVQSGSFMQELHDLQNGKPLNSKSRLLSLSPFLDEAGILRVGGRLRHADISHNQRHPILLPKSNHITNLIIENDHQSHGHAGVQSTLYSLRQRYWIIDGRNQVRKIILRCVKCMRAKPPTINYIVGQLLKDRVTEARPFSNVEVDYCGPFYMKEKRFRNRARVKIYVAVFVCLVVKAVHLEVVSDMTSEGFIAALRRFVARRGKPSIISSDNGSNFVGAKTEIEDIQRLLGSNEHNTKVHNFLLEKEIKWKFIPPSSPHFGGIWEAAVKSFKHHLRLILGNVLLCFEDFNTLVVEIESILNSRPLAPLSSDPNDPLALTPGHFLIGEPMTSLPEIDLGDYTVDVGSVVVIKNDNLPPLQWHLGRVIAAHPGADGIIRTVQVKTATGTFDRSIKKLAPLPIENIERTIASTSSEKL</sequence>
<feature type="compositionally biased region" description="Basic and acidic residues" evidence="1">
    <location>
        <begin position="277"/>
        <end position="287"/>
    </location>
</feature>
<dbReference type="Gene3D" id="3.30.420.10">
    <property type="entry name" value="Ribonuclease H-like superfamily/Ribonuclease H"/>
    <property type="match status" value="1"/>
</dbReference>
<dbReference type="InterPro" id="IPR036397">
    <property type="entry name" value="RNaseH_sf"/>
</dbReference>
<dbReference type="InterPro" id="IPR041588">
    <property type="entry name" value="Integrase_H2C2"/>
</dbReference>
<dbReference type="Gene3D" id="1.10.340.70">
    <property type="match status" value="1"/>
</dbReference>
<evidence type="ECO:0000313" key="4">
    <source>
        <dbReference type="RefSeq" id="XP_046602599.1"/>
    </source>
</evidence>
<dbReference type="Pfam" id="PF05380">
    <property type="entry name" value="Peptidase_A17"/>
    <property type="match status" value="1"/>
</dbReference>
<dbReference type="GeneID" id="107221204"/>
<dbReference type="Proteomes" id="UP000829291">
    <property type="component" value="Chromosome 1"/>
</dbReference>
<gene>
    <name evidence="4" type="primary">LOC107221204</name>
</gene>
<dbReference type="InterPro" id="IPR001584">
    <property type="entry name" value="Integrase_cat-core"/>
</dbReference>
<reference evidence="4" key="1">
    <citation type="submission" date="2025-08" db="UniProtKB">
        <authorList>
            <consortium name="RefSeq"/>
        </authorList>
    </citation>
    <scope>IDENTIFICATION</scope>
    <source>
        <tissue evidence="4">Thorax and Abdomen</tissue>
    </source>
</reference>
<organism evidence="3 4">
    <name type="scientific">Neodiprion lecontei</name>
    <name type="common">Redheaded pine sawfly</name>
    <dbReference type="NCBI Taxonomy" id="441921"/>
    <lineage>
        <taxon>Eukaryota</taxon>
        <taxon>Metazoa</taxon>
        <taxon>Ecdysozoa</taxon>
        <taxon>Arthropoda</taxon>
        <taxon>Hexapoda</taxon>
        <taxon>Insecta</taxon>
        <taxon>Pterygota</taxon>
        <taxon>Neoptera</taxon>
        <taxon>Endopterygota</taxon>
        <taxon>Hymenoptera</taxon>
        <taxon>Tenthredinoidea</taxon>
        <taxon>Diprionidae</taxon>
        <taxon>Diprioninae</taxon>
        <taxon>Neodiprion</taxon>
    </lineage>
</organism>
<dbReference type="RefSeq" id="XP_046602599.1">
    <property type="nucleotide sequence ID" value="XM_046746643.1"/>
</dbReference>
<dbReference type="SUPFAM" id="SSF53098">
    <property type="entry name" value="Ribonuclease H-like"/>
    <property type="match status" value="1"/>
</dbReference>
<dbReference type="InterPro" id="IPR040676">
    <property type="entry name" value="DUF5641"/>
</dbReference>
<dbReference type="InterPro" id="IPR008042">
    <property type="entry name" value="Retrotrans_Pao"/>
</dbReference>
<evidence type="ECO:0000259" key="2">
    <source>
        <dbReference type="PROSITE" id="PS50994"/>
    </source>
</evidence>
<dbReference type="Pfam" id="PF00665">
    <property type="entry name" value="rve"/>
    <property type="match status" value="1"/>
</dbReference>
<accession>A0ABM3GQP6</accession>